<keyword evidence="2" id="KW-1185">Reference proteome</keyword>
<name>A0A6A8ADT3_9HYPH</name>
<dbReference type="EMBL" id="WIXI01000043">
    <property type="protein sequence ID" value="MQY46901.1"/>
    <property type="molecule type" value="Genomic_DNA"/>
</dbReference>
<dbReference type="AlphaFoldDB" id="A0A6A8ADT3"/>
<dbReference type="RefSeq" id="WP_153354392.1">
    <property type="nucleotide sequence ID" value="NZ_JAYKOO010000002.1"/>
</dbReference>
<evidence type="ECO:0000313" key="2">
    <source>
        <dbReference type="Proteomes" id="UP000435138"/>
    </source>
</evidence>
<evidence type="ECO:0008006" key="3">
    <source>
        <dbReference type="Google" id="ProtNLM"/>
    </source>
</evidence>
<comment type="caution">
    <text evidence="1">The sequence shown here is derived from an EMBL/GenBank/DDBJ whole genome shotgun (WGS) entry which is preliminary data.</text>
</comment>
<protein>
    <recommendedName>
        <fullName evidence="3">SMI1/KNR4 family protein</fullName>
    </recommendedName>
</protein>
<organism evidence="1 2">
    <name type="scientific">Endobacterium cereale</name>
    <dbReference type="NCBI Taxonomy" id="2663029"/>
    <lineage>
        <taxon>Bacteria</taxon>
        <taxon>Pseudomonadati</taxon>
        <taxon>Pseudomonadota</taxon>
        <taxon>Alphaproteobacteria</taxon>
        <taxon>Hyphomicrobiales</taxon>
        <taxon>Rhizobiaceae</taxon>
        <taxon>Endobacterium</taxon>
    </lineage>
</organism>
<gene>
    <name evidence="1" type="ORF">GAO09_12760</name>
</gene>
<sequence length="363" mass="40907">MGDEARSARIEANRNVLRKRVRQAGYIWARDFANMQPLVSIEEYFAEGVNEEAFETECIPRFGIAAFARLLTEIRERPDVSDVVIEMDDDFETGWPRHDYIFIATSRDAPEVTAWFGEIAPDAIFSVGTTHGFVKARSIRIQDINLAEGYRAWALRWHSDWSRKCEAIWSRLKEAIPRLLVTLERAGMTAVAKRYPATVMDDLIKLSDHASFEAIQWAGYPGGATIPFPADDLVIGDLAEWPRLQLGYRCNAISGAIVPDWPEHLHVIASAGADPFCIDDLTDEIFFARHGMSSWSFEKVADDLAQFIDVIERWVSFYVVDKGENILNEDFEVEASTLAEIRAKVLADLDEGSQAAFIRALGV</sequence>
<evidence type="ECO:0000313" key="1">
    <source>
        <dbReference type="EMBL" id="MQY46901.1"/>
    </source>
</evidence>
<dbReference type="Proteomes" id="UP000435138">
    <property type="component" value="Unassembled WGS sequence"/>
</dbReference>
<accession>A0A6A8ADT3</accession>
<reference evidence="1 2" key="1">
    <citation type="submission" date="2019-11" db="EMBL/GenBank/DDBJ databases">
        <title>Genome analysis of Rhizobacterium cereale a novel genus and species isolated from maize roots in North Spain.</title>
        <authorList>
            <person name="Menendez E."/>
            <person name="Flores-Felix J.D."/>
            <person name="Ramirez-Bahena M.-H."/>
            <person name="Igual J.M."/>
            <person name="Garcia-Fraile P."/>
            <person name="Peix A."/>
            <person name="Velazquez E."/>
        </authorList>
    </citation>
    <scope>NUCLEOTIDE SEQUENCE [LARGE SCALE GENOMIC DNA]</scope>
    <source>
        <strain evidence="1 2">RZME27</strain>
    </source>
</reference>
<proteinExistence type="predicted"/>